<protein>
    <submittedName>
        <fullName evidence="3">Uncharacterized conserved protein related to C-terminal domain of eukaryotic chaperone, SACSIN</fullName>
    </submittedName>
</protein>
<dbReference type="EMBL" id="DF238854">
    <property type="protein sequence ID" value="GAF27432.1"/>
    <property type="molecule type" value="Genomic_DNA"/>
</dbReference>
<dbReference type="AlphaFoldDB" id="A0A061M238"/>
<gene>
    <name evidence="3" type="ORF">MTY_2775</name>
</gene>
<feature type="non-terminal residue" evidence="3">
    <location>
        <position position="1"/>
    </location>
</feature>
<dbReference type="InterPro" id="IPR007842">
    <property type="entry name" value="HEPN_dom"/>
</dbReference>
<sequence length="107" mass="11918">EGHIRTSVNRLYYACFYAVSAILLAKGYSSAKHSGIRSLFHQKIVKAGLVNTSAGTLYNRLFDARQKADYADLVKFEAGDVAPWFDEVKSLVHQIETLVVKEIRSPG</sequence>
<reference evidence="3" key="1">
    <citation type="journal article" date="2014" name="Gene">
        <title>Genome-guided analysis of transformation efficiency and carbon dioxide assimilation by Moorella thermoacetica Y72.</title>
        <authorList>
            <person name="Tsukahara K."/>
            <person name="Kita A."/>
            <person name="Nakashimada Y."/>
            <person name="Hoshino T."/>
            <person name="Murakami K."/>
        </authorList>
    </citation>
    <scope>NUCLEOTIDE SEQUENCE [LARGE SCALE GENOMIC DNA]</scope>
    <source>
        <strain evidence="3">Y72</strain>
    </source>
</reference>
<evidence type="ECO:0000259" key="2">
    <source>
        <dbReference type="Pfam" id="PF05168"/>
    </source>
</evidence>
<name>A0A061M238_NEOTH</name>
<dbReference type="Pfam" id="PF05168">
    <property type="entry name" value="HEPN"/>
    <property type="match status" value="1"/>
</dbReference>
<comment type="similarity">
    <text evidence="1">Belongs to the UPF0332 family.</text>
</comment>
<organism evidence="3">
    <name type="scientific">Moorella thermoacetica Y72</name>
    <dbReference type="NCBI Taxonomy" id="1325331"/>
    <lineage>
        <taxon>Bacteria</taxon>
        <taxon>Bacillati</taxon>
        <taxon>Bacillota</taxon>
        <taxon>Clostridia</taxon>
        <taxon>Neomoorellales</taxon>
        <taxon>Neomoorellaceae</taxon>
        <taxon>Neomoorella</taxon>
    </lineage>
</organism>
<dbReference type="RefSeq" id="WP_025775215.1">
    <property type="nucleotide sequence ID" value="NZ_DF238854.1"/>
</dbReference>
<dbReference type="PANTHER" id="PTHR36565">
    <property type="entry name" value="UPF0332 PROTEIN TM_1000"/>
    <property type="match status" value="1"/>
</dbReference>
<accession>A0A061M238</accession>
<evidence type="ECO:0000256" key="1">
    <source>
        <dbReference type="ARBA" id="ARBA00038248"/>
    </source>
</evidence>
<dbReference type="Gene3D" id="1.20.120.330">
    <property type="entry name" value="Nucleotidyltransferases domain 2"/>
    <property type="match status" value="1"/>
</dbReference>
<proteinExistence type="inferred from homology"/>
<dbReference type="Proteomes" id="UP000063718">
    <property type="component" value="Unassembled WGS sequence"/>
</dbReference>
<dbReference type="InterPro" id="IPR052226">
    <property type="entry name" value="UPF0332_toxin"/>
</dbReference>
<evidence type="ECO:0000313" key="3">
    <source>
        <dbReference type="EMBL" id="GAF27432.1"/>
    </source>
</evidence>
<dbReference type="PANTHER" id="PTHR36565:SF1">
    <property type="entry name" value="UPF0332 PROTEIN TM_1000"/>
    <property type="match status" value="1"/>
</dbReference>
<feature type="domain" description="HEPN" evidence="2">
    <location>
        <begin position="2"/>
        <end position="93"/>
    </location>
</feature>